<sequence>MGNIVSSAPTREQEAGNVTSESEIMNNTNISRVQEENMNVEIDGSTTKDENEARAKAKEEEMNEFRKQLDIKREQRRQILARHRNEKEELEKALQNEKAAKLELYESNKLLCELLSRNNIEIPDNLLHLKGNSELTDALAKMTDEFDEIKSNNLKLRKDLSETNRALQEAYSDIADLNVQNTESIKQIRALKEVVSVSKTMISLREQQLNDLKDKLNEIERTLADRETNLLSADLRQEYERQLQNIRTLRGLYEERARLAEVSRQRLVRELDEHKVLYQTENQKCKDLKSKVEELESNIDSLIETIDNKNSQISSCQIETNVLKAEMAVVNKLFSQVLLGEKTKQDLDTLVQRLEENHGLLTQMAEKENGSESSSALPKLLLELVSQVDDNEEKYSDGTVKDGEQSSKEAVETTEQESEPQKPPSTTPEEIVENLPKVWKVLIELLSHQNAPDGNSPEKVTTCYKSVETKSGPVLVPSVSQTYIRLKDLILEKLGLIKEVNRMKQLNGHLETRLEEQERRLCLVTNELSKTWHVVGRLRRHHHQLHTHEKILKYELQQKRKLLNELKEELEYCREKWEQAREKNTQSERDWRTLRAEFSSRKTKSFSPSFNNSGESGYSDERPSDESSESNDESEYVAETHMRCKRKQKKSFETILDSSTDFNNAEREDPASDMLDVADLPLDTQENEETHDPISELSRSEPFPKNGVICEETEDEAGDITHDDSCPEETNLQEDTCNIQPTVTEDSNDKESKLRAVPSTTEESSSSRPLIDPAEILRNVRLQNERLAKKDKKMNNLEADSAALLKKVQTTAKISEQINNTLDHLINRPTAIVSTENYDESENVVTSNELKNDADGEEQITTHEVSEDENCTQKSSEDFTATENETTVMTVADVKDLQNECDDFNKTTTDENKASASCDISKADSSNDLQETNATTDFKTILENVRLQNERLAKKDERLHNLENSCSEVVKTISNALSTGDKMIEKLDTIHNELQNPSSSREETIDEPKDDNSNSDKEDSVASTSNEIDHEARFAARDLRLKRLEEQTKSLVNRVNKTNSKGVKIHYKLEELHNIYGSESSRAGTPSEDNEEKSNGNESPEE</sequence>
<feature type="coiled-coil region" evidence="1">
    <location>
        <begin position="780"/>
        <end position="807"/>
    </location>
</feature>
<evidence type="ECO:0000256" key="1">
    <source>
        <dbReference type="SAM" id="Coils"/>
    </source>
</evidence>
<gene>
    <name evidence="3" type="ORF">B5V51_10217</name>
</gene>
<dbReference type="EMBL" id="NWSH01000474">
    <property type="protein sequence ID" value="PCG76146.1"/>
    <property type="molecule type" value="Genomic_DNA"/>
</dbReference>
<dbReference type="STRING" id="7102.A0A2A4JWI5"/>
<feature type="compositionally biased region" description="Polar residues" evidence="2">
    <location>
        <begin position="1"/>
        <end position="32"/>
    </location>
</feature>
<feature type="region of interest" description="Disordered" evidence="2">
    <location>
        <begin position="991"/>
        <end position="1029"/>
    </location>
</feature>
<feature type="coiled-coil region" evidence="1">
    <location>
        <begin position="132"/>
        <end position="312"/>
    </location>
</feature>
<feature type="compositionally biased region" description="Polar residues" evidence="2">
    <location>
        <begin position="728"/>
        <end position="745"/>
    </location>
</feature>
<feature type="region of interest" description="Disordered" evidence="2">
    <location>
        <begin position="1"/>
        <end position="61"/>
    </location>
</feature>
<protein>
    <submittedName>
        <fullName evidence="3">Uncharacterized protein</fullName>
    </submittedName>
</protein>
<feature type="region of interest" description="Disordered" evidence="2">
    <location>
        <begin position="685"/>
        <end position="706"/>
    </location>
</feature>
<name>A0A2A4JWI5_HELVI</name>
<proteinExistence type="predicted"/>
<feature type="compositionally biased region" description="Basic and acidic residues" evidence="2">
    <location>
        <begin position="1000"/>
        <end position="1020"/>
    </location>
</feature>
<reference evidence="3" key="1">
    <citation type="submission" date="2017-09" db="EMBL/GenBank/DDBJ databases">
        <title>Contemporary evolution of a Lepidopteran species, Heliothis virescens, in response to modern agricultural practices.</title>
        <authorList>
            <person name="Fritz M.L."/>
            <person name="Deyonke A.M."/>
            <person name="Papanicolaou A."/>
            <person name="Micinski S."/>
            <person name="Westbrook J."/>
            <person name="Gould F."/>
        </authorList>
    </citation>
    <scope>NUCLEOTIDE SEQUENCE [LARGE SCALE GENOMIC DNA]</scope>
    <source>
        <strain evidence="3">HvINT-</strain>
        <tissue evidence="3">Whole body</tissue>
    </source>
</reference>
<feature type="region of interest" description="Disordered" evidence="2">
    <location>
        <begin position="1076"/>
        <end position="1102"/>
    </location>
</feature>
<keyword evidence="1" id="KW-0175">Coiled coil</keyword>
<evidence type="ECO:0000313" key="3">
    <source>
        <dbReference type="EMBL" id="PCG76146.1"/>
    </source>
</evidence>
<feature type="compositionally biased region" description="Polar residues" evidence="2">
    <location>
        <begin position="605"/>
        <end position="616"/>
    </location>
</feature>
<feature type="compositionally biased region" description="Acidic residues" evidence="2">
    <location>
        <begin position="626"/>
        <end position="636"/>
    </location>
</feature>
<feature type="region of interest" description="Disordered" evidence="2">
    <location>
        <begin position="602"/>
        <end position="643"/>
    </location>
</feature>
<feature type="region of interest" description="Disordered" evidence="2">
    <location>
        <begin position="391"/>
        <end position="431"/>
    </location>
</feature>
<accession>A0A2A4JWI5</accession>
<feature type="coiled-coil region" evidence="1">
    <location>
        <begin position="549"/>
        <end position="583"/>
    </location>
</feature>
<comment type="caution">
    <text evidence="3">The sequence shown here is derived from an EMBL/GenBank/DDBJ whole genome shotgun (WGS) entry which is preliminary data.</text>
</comment>
<organism evidence="3">
    <name type="scientific">Heliothis virescens</name>
    <name type="common">Tobacco budworm moth</name>
    <dbReference type="NCBI Taxonomy" id="7102"/>
    <lineage>
        <taxon>Eukaryota</taxon>
        <taxon>Metazoa</taxon>
        <taxon>Ecdysozoa</taxon>
        <taxon>Arthropoda</taxon>
        <taxon>Hexapoda</taxon>
        <taxon>Insecta</taxon>
        <taxon>Pterygota</taxon>
        <taxon>Neoptera</taxon>
        <taxon>Endopterygota</taxon>
        <taxon>Lepidoptera</taxon>
        <taxon>Glossata</taxon>
        <taxon>Ditrysia</taxon>
        <taxon>Noctuoidea</taxon>
        <taxon>Noctuidae</taxon>
        <taxon>Heliothinae</taxon>
        <taxon>Heliothis</taxon>
    </lineage>
</organism>
<feature type="compositionally biased region" description="Basic and acidic residues" evidence="2">
    <location>
        <begin position="393"/>
        <end position="411"/>
    </location>
</feature>
<dbReference type="AlphaFoldDB" id="A0A2A4JWI5"/>
<feature type="compositionally biased region" description="Basic and acidic residues" evidence="2">
    <location>
        <begin position="46"/>
        <end position="61"/>
    </location>
</feature>
<evidence type="ECO:0000256" key="2">
    <source>
        <dbReference type="SAM" id="MobiDB-lite"/>
    </source>
</evidence>
<feature type="region of interest" description="Disordered" evidence="2">
    <location>
        <begin position="718"/>
        <end position="769"/>
    </location>
</feature>